<comment type="caution">
    <text evidence="1">The sequence shown here is derived from an EMBL/GenBank/DDBJ whole genome shotgun (WGS) entry which is preliminary data.</text>
</comment>
<dbReference type="EMBL" id="CAJNJA010064319">
    <property type="protein sequence ID" value="CAE7882330.1"/>
    <property type="molecule type" value="Genomic_DNA"/>
</dbReference>
<proteinExistence type="predicted"/>
<organism evidence="1 2">
    <name type="scientific">Symbiodinium necroappetens</name>
    <dbReference type="NCBI Taxonomy" id="1628268"/>
    <lineage>
        <taxon>Eukaryota</taxon>
        <taxon>Sar</taxon>
        <taxon>Alveolata</taxon>
        <taxon>Dinophyceae</taxon>
        <taxon>Suessiales</taxon>
        <taxon>Symbiodiniaceae</taxon>
        <taxon>Symbiodinium</taxon>
    </lineage>
</organism>
<dbReference type="OrthoDB" id="443685at2759"/>
<keyword evidence="2" id="KW-1185">Reference proteome</keyword>
<accession>A0A813AXT6</accession>
<dbReference type="AlphaFoldDB" id="A0A813AXT6"/>
<name>A0A813AXT6_9DINO</name>
<reference evidence="1" key="1">
    <citation type="submission" date="2021-02" db="EMBL/GenBank/DDBJ databases">
        <authorList>
            <person name="Dougan E. K."/>
            <person name="Rhodes N."/>
            <person name="Thang M."/>
            <person name="Chan C."/>
        </authorList>
    </citation>
    <scope>NUCLEOTIDE SEQUENCE</scope>
</reference>
<evidence type="ECO:0000313" key="1">
    <source>
        <dbReference type="EMBL" id="CAE7882330.1"/>
    </source>
</evidence>
<protein>
    <submittedName>
        <fullName evidence="1">Uncharacterized protein</fullName>
    </submittedName>
</protein>
<dbReference type="Proteomes" id="UP000601435">
    <property type="component" value="Unassembled WGS sequence"/>
</dbReference>
<sequence length="285" mass="32971">MVKESRGHCSEMTRMFARAGCSGKYPGNVERDIMRCLELPVDIHYVQIPVLAAANRRERTMMNLPILYPHELIHYLHESGKVNITQDFTPPPITKGTLIVDDMHSQAMMTGGLLSWEGGTFPRLDLKAWNSRLMTAYFHVVLRRVRETIADDVDPLLRKEVSMAFACTNSIAAFMDQMERASRYLTPSEAQIMADAISGFLRLWEGLALISQRRQVPRWKAVPKHHTLRHLSEDQLRNLLNCRHFHSFVDEDFIGFWKGLVQAVPKELLEFRCLTRYLLRLKVQH</sequence>
<evidence type="ECO:0000313" key="2">
    <source>
        <dbReference type="Proteomes" id="UP000601435"/>
    </source>
</evidence>
<gene>
    <name evidence="1" type="ORF">SNEC2469_LOCUS29022</name>
</gene>